<reference evidence="2" key="2">
    <citation type="submission" date="2021-04" db="EMBL/GenBank/DDBJ databases">
        <authorList>
            <person name="Gilroy R."/>
        </authorList>
    </citation>
    <scope>NUCLEOTIDE SEQUENCE</scope>
    <source>
        <strain evidence="2">ChiBcolR9-63</strain>
    </source>
</reference>
<dbReference type="AlphaFoldDB" id="A0A9D2FV37"/>
<reference evidence="2" key="1">
    <citation type="journal article" date="2021" name="PeerJ">
        <title>Extensive microbial diversity within the chicken gut microbiome revealed by metagenomics and culture.</title>
        <authorList>
            <person name="Gilroy R."/>
            <person name="Ravi A."/>
            <person name="Getino M."/>
            <person name="Pursley I."/>
            <person name="Horton D.L."/>
            <person name="Alikhan N.F."/>
            <person name="Baker D."/>
            <person name="Gharbi K."/>
            <person name="Hall N."/>
            <person name="Watson M."/>
            <person name="Adriaenssens E.M."/>
            <person name="Foster-Nyarko E."/>
            <person name="Jarju S."/>
            <person name="Secka A."/>
            <person name="Antonio M."/>
            <person name="Oren A."/>
            <person name="Chaudhuri R.R."/>
            <person name="La Ragione R."/>
            <person name="Hildebrand F."/>
            <person name="Pallen M.J."/>
        </authorList>
    </citation>
    <scope>NUCLEOTIDE SEQUENCE</scope>
    <source>
        <strain evidence="2">ChiBcolR9-63</strain>
    </source>
</reference>
<name>A0A9D2FV37_9STRE</name>
<accession>A0A9D2FV37</accession>
<keyword evidence="1" id="KW-0812">Transmembrane</keyword>
<organism evidence="2 3">
    <name type="scientific">Candidatus Streptococcus faecavium</name>
    <dbReference type="NCBI Taxonomy" id="2838763"/>
    <lineage>
        <taxon>Bacteria</taxon>
        <taxon>Bacillati</taxon>
        <taxon>Bacillota</taxon>
        <taxon>Bacilli</taxon>
        <taxon>Lactobacillales</taxon>
        <taxon>Streptococcaceae</taxon>
        <taxon>Streptococcus</taxon>
    </lineage>
</organism>
<sequence>MEYNYTREFKQPHKVYQFKGYTIPWFPDGIRLDYIILSGIMLGVLVIIFAVACIFQIHFIIHLFTNSYILMTAATFFLIWWLFSLSWDHKNFLEFLIGRVQYRRTLKSYEHEMIVDTLEQPFVYSTHKKQ</sequence>
<evidence type="ECO:0000256" key="1">
    <source>
        <dbReference type="SAM" id="Phobius"/>
    </source>
</evidence>
<gene>
    <name evidence="2" type="ORF">H9965_00645</name>
</gene>
<dbReference type="EMBL" id="DXBD01000006">
    <property type="protein sequence ID" value="HIZ66985.1"/>
    <property type="molecule type" value="Genomic_DNA"/>
</dbReference>
<comment type="caution">
    <text evidence="2">The sequence shown here is derived from an EMBL/GenBank/DDBJ whole genome shotgun (WGS) entry which is preliminary data.</text>
</comment>
<protein>
    <submittedName>
        <fullName evidence="2">Conjugal transfer protein</fullName>
    </submittedName>
</protein>
<dbReference type="Proteomes" id="UP000824058">
    <property type="component" value="Unassembled WGS sequence"/>
</dbReference>
<dbReference type="Pfam" id="PF12648">
    <property type="entry name" value="TcpE"/>
    <property type="match status" value="1"/>
</dbReference>
<feature type="transmembrane region" description="Helical" evidence="1">
    <location>
        <begin position="68"/>
        <end position="87"/>
    </location>
</feature>
<proteinExistence type="predicted"/>
<evidence type="ECO:0000313" key="3">
    <source>
        <dbReference type="Proteomes" id="UP000824058"/>
    </source>
</evidence>
<evidence type="ECO:0000313" key="2">
    <source>
        <dbReference type="EMBL" id="HIZ66985.1"/>
    </source>
</evidence>
<feature type="transmembrane region" description="Helical" evidence="1">
    <location>
        <begin position="34"/>
        <end position="61"/>
    </location>
</feature>
<keyword evidence="1" id="KW-1133">Transmembrane helix</keyword>
<keyword evidence="1" id="KW-0472">Membrane</keyword>
<dbReference type="InterPro" id="IPR025608">
    <property type="entry name" value="TcpE"/>
</dbReference>